<dbReference type="AlphaFoldDB" id="A0A5B7DT94"/>
<proteinExistence type="predicted"/>
<dbReference type="EMBL" id="VSRR010001297">
    <property type="protein sequence ID" value="MPC24176.1"/>
    <property type="molecule type" value="Genomic_DNA"/>
</dbReference>
<sequence>MTTGGKIKVQIMCFRKRMTNEGKEKVNTYTKSQISKHFSFIFVQQRDINLLPSV</sequence>
<accession>A0A5B7DT94</accession>
<evidence type="ECO:0000313" key="2">
    <source>
        <dbReference type="Proteomes" id="UP000324222"/>
    </source>
</evidence>
<evidence type="ECO:0000313" key="1">
    <source>
        <dbReference type="EMBL" id="MPC24176.1"/>
    </source>
</evidence>
<organism evidence="1 2">
    <name type="scientific">Portunus trituberculatus</name>
    <name type="common">Swimming crab</name>
    <name type="synonym">Neptunus trituberculatus</name>
    <dbReference type="NCBI Taxonomy" id="210409"/>
    <lineage>
        <taxon>Eukaryota</taxon>
        <taxon>Metazoa</taxon>
        <taxon>Ecdysozoa</taxon>
        <taxon>Arthropoda</taxon>
        <taxon>Crustacea</taxon>
        <taxon>Multicrustacea</taxon>
        <taxon>Malacostraca</taxon>
        <taxon>Eumalacostraca</taxon>
        <taxon>Eucarida</taxon>
        <taxon>Decapoda</taxon>
        <taxon>Pleocyemata</taxon>
        <taxon>Brachyura</taxon>
        <taxon>Eubrachyura</taxon>
        <taxon>Portunoidea</taxon>
        <taxon>Portunidae</taxon>
        <taxon>Portuninae</taxon>
        <taxon>Portunus</taxon>
    </lineage>
</organism>
<name>A0A5B7DT94_PORTR</name>
<gene>
    <name evidence="1" type="ORF">E2C01_017251</name>
</gene>
<reference evidence="1 2" key="1">
    <citation type="submission" date="2019-05" db="EMBL/GenBank/DDBJ databases">
        <title>Another draft genome of Portunus trituberculatus and its Hox gene families provides insights of decapod evolution.</title>
        <authorList>
            <person name="Jeong J.-H."/>
            <person name="Song I."/>
            <person name="Kim S."/>
            <person name="Choi T."/>
            <person name="Kim D."/>
            <person name="Ryu S."/>
            <person name="Kim W."/>
        </authorList>
    </citation>
    <scope>NUCLEOTIDE SEQUENCE [LARGE SCALE GENOMIC DNA]</scope>
    <source>
        <tissue evidence="1">Muscle</tissue>
    </source>
</reference>
<keyword evidence="2" id="KW-1185">Reference proteome</keyword>
<dbReference type="Proteomes" id="UP000324222">
    <property type="component" value="Unassembled WGS sequence"/>
</dbReference>
<protein>
    <submittedName>
        <fullName evidence="1">Uncharacterized protein</fullName>
    </submittedName>
</protein>
<comment type="caution">
    <text evidence="1">The sequence shown here is derived from an EMBL/GenBank/DDBJ whole genome shotgun (WGS) entry which is preliminary data.</text>
</comment>